<reference evidence="1" key="1">
    <citation type="journal article" date="2021" name="Proc. Natl. Acad. Sci. U.S.A.">
        <title>A Catalog of Tens of Thousands of Viruses from Human Metagenomes Reveals Hidden Associations with Chronic Diseases.</title>
        <authorList>
            <person name="Tisza M.J."/>
            <person name="Buck C.B."/>
        </authorList>
    </citation>
    <scope>NUCLEOTIDE SEQUENCE</scope>
    <source>
        <strain evidence="1">Ctr2f5</strain>
    </source>
</reference>
<name>A0A8S5QF59_9CAUD</name>
<organism evidence="1">
    <name type="scientific">Siphoviridae sp. ctr2f5</name>
    <dbReference type="NCBI Taxonomy" id="2825684"/>
    <lineage>
        <taxon>Viruses</taxon>
        <taxon>Duplodnaviria</taxon>
        <taxon>Heunggongvirae</taxon>
        <taxon>Uroviricota</taxon>
        <taxon>Caudoviricetes</taxon>
    </lineage>
</organism>
<dbReference type="EMBL" id="BK015639">
    <property type="protein sequence ID" value="DAE17405.1"/>
    <property type="molecule type" value="Genomic_DNA"/>
</dbReference>
<sequence>MCYTSTVQEEVITIISKYPSFSFLERLGFFFSQFSIFLENRGNDKLELNPTA</sequence>
<protein>
    <submittedName>
        <fullName evidence="1">Uncharacterized protein</fullName>
    </submittedName>
</protein>
<proteinExistence type="predicted"/>
<accession>A0A8S5QF59</accession>
<evidence type="ECO:0000313" key="1">
    <source>
        <dbReference type="EMBL" id="DAE17405.1"/>
    </source>
</evidence>